<dbReference type="EMBL" id="JAULSN010000002">
    <property type="protein sequence ID" value="KAK3379763.1"/>
    <property type="molecule type" value="Genomic_DNA"/>
</dbReference>
<dbReference type="PANTHER" id="PTHR41390">
    <property type="entry name" value="CHROMOSOME 7, WHOLE GENOME SHOTGUN SEQUENCE"/>
    <property type="match status" value="1"/>
</dbReference>
<gene>
    <name evidence="1" type="ORF">B0T24DRAFT_168114</name>
</gene>
<reference evidence="1" key="2">
    <citation type="submission" date="2023-06" db="EMBL/GenBank/DDBJ databases">
        <authorList>
            <consortium name="Lawrence Berkeley National Laboratory"/>
            <person name="Haridas S."/>
            <person name="Hensen N."/>
            <person name="Bonometti L."/>
            <person name="Westerberg I."/>
            <person name="Brannstrom I.O."/>
            <person name="Guillou S."/>
            <person name="Cros-Aarteil S."/>
            <person name="Calhoun S."/>
            <person name="Kuo A."/>
            <person name="Mondo S."/>
            <person name="Pangilinan J."/>
            <person name="Riley R."/>
            <person name="Labutti K."/>
            <person name="Andreopoulos B."/>
            <person name="Lipzen A."/>
            <person name="Chen C."/>
            <person name="Yanf M."/>
            <person name="Daum C."/>
            <person name="Ng V."/>
            <person name="Clum A."/>
            <person name="Steindorff A."/>
            <person name="Ohm R."/>
            <person name="Martin F."/>
            <person name="Silar P."/>
            <person name="Natvig D."/>
            <person name="Lalanne C."/>
            <person name="Gautier V."/>
            <person name="Ament-Velasquez S.L."/>
            <person name="Kruys A."/>
            <person name="Hutchinson M.I."/>
            <person name="Powell A.J."/>
            <person name="Barry K."/>
            <person name="Miller A.N."/>
            <person name="Grigoriev I.V."/>
            <person name="Debuchy R."/>
            <person name="Gladieux P."/>
            <person name="Thoren M.H."/>
            <person name="Johannesson H."/>
        </authorList>
    </citation>
    <scope>NUCLEOTIDE SEQUENCE</scope>
    <source>
        <strain evidence="1">CBS 958.72</strain>
    </source>
</reference>
<evidence type="ECO:0000313" key="1">
    <source>
        <dbReference type="EMBL" id="KAK3379763.1"/>
    </source>
</evidence>
<protein>
    <submittedName>
        <fullName evidence="1">Uncharacterized protein</fullName>
    </submittedName>
</protein>
<accession>A0AAE0TT21</accession>
<evidence type="ECO:0000313" key="2">
    <source>
        <dbReference type="Proteomes" id="UP001287356"/>
    </source>
</evidence>
<name>A0AAE0TT21_9PEZI</name>
<dbReference type="PANTHER" id="PTHR41390:SF1">
    <property type="entry name" value="NADH-UBIQUINONE OXIDOREDUCTASE 213 KDA SUBUNIT"/>
    <property type="match status" value="1"/>
</dbReference>
<comment type="caution">
    <text evidence="1">The sequence shown here is derived from an EMBL/GenBank/DDBJ whole genome shotgun (WGS) entry which is preliminary data.</text>
</comment>
<organism evidence="1 2">
    <name type="scientific">Lasiosphaeria ovina</name>
    <dbReference type="NCBI Taxonomy" id="92902"/>
    <lineage>
        <taxon>Eukaryota</taxon>
        <taxon>Fungi</taxon>
        <taxon>Dikarya</taxon>
        <taxon>Ascomycota</taxon>
        <taxon>Pezizomycotina</taxon>
        <taxon>Sordariomycetes</taxon>
        <taxon>Sordariomycetidae</taxon>
        <taxon>Sordariales</taxon>
        <taxon>Lasiosphaeriaceae</taxon>
        <taxon>Lasiosphaeria</taxon>
    </lineage>
</organism>
<reference evidence="1" key="1">
    <citation type="journal article" date="2023" name="Mol. Phylogenet. Evol.">
        <title>Genome-scale phylogeny and comparative genomics of the fungal order Sordariales.</title>
        <authorList>
            <person name="Hensen N."/>
            <person name="Bonometti L."/>
            <person name="Westerberg I."/>
            <person name="Brannstrom I.O."/>
            <person name="Guillou S."/>
            <person name="Cros-Aarteil S."/>
            <person name="Calhoun S."/>
            <person name="Haridas S."/>
            <person name="Kuo A."/>
            <person name="Mondo S."/>
            <person name="Pangilinan J."/>
            <person name="Riley R."/>
            <person name="LaButti K."/>
            <person name="Andreopoulos B."/>
            <person name="Lipzen A."/>
            <person name="Chen C."/>
            <person name="Yan M."/>
            <person name="Daum C."/>
            <person name="Ng V."/>
            <person name="Clum A."/>
            <person name="Steindorff A."/>
            <person name="Ohm R.A."/>
            <person name="Martin F."/>
            <person name="Silar P."/>
            <person name="Natvig D.O."/>
            <person name="Lalanne C."/>
            <person name="Gautier V."/>
            <person name="Ament-Velasquez S.L."/>
            <person name="Kruys A."/>
            <person name="Hutchinson M.I."/>
            <person name="Powell A.J."/>
            <person name="Barry K."/>
            <person name="Miller A.N."/>
            <person name="Grigoriev I.V."/>
            <person name="Debuchy R."/>
            <person name="Gladieux P."/>
            <person name="Hiltunen Thoren M."/>
            <person name="Johannesson H."/>
        </authorList>
    </citation>
    <scope>NUCLEOTIDE SEQUENCE</scope>
    <source>
        <strain evidence="1">CBS 958.72</strain>
    </source>
</reference>
<sequence>MGMFAGTAFGIARGAPPLIYSLAMGGQWFTLGSSYYGARLVALRALRGYEGPRSADKTKASAIAGGFAGAVSGMIRGPRNILPGAAVFMLLGAGGQAVVNSVDSKPVDPNAPKKGFLDSKWSPVTRLTDRDYEKMLEEKLLRVEAEIAIVDDSIKALHDEEQKGVRESSPKQADES</sequence>
<dbReference type="AlphaFoldDB" id="A0AAE0TT21"/>
<dbReference type="Proteomes" id="UP001287356">
    <property type="component" value="Unassembled WGS sequence"/>
</dbReference>
<proteinExistence type="predicted"/>
<keyword evidence="2" id="KW-1185">Reference proteome</keyword>